<feature type="domain" description="Adenine deaminase C-terminal" evidence="8">
    <location>
        <begin position="400"/>
        <end position="565"/>
    </location>
</feature>
<accession>A0A9D2DY98</accession>
<dbReference type="HAMAP" id="MF_01518">
    <property type="entry name" value="Adenine_deamin"/>
    <property type="match status" value="1"/>
</dbReference>
<dbReference type="PANTHER" id="PTHR11113:SF2">
    <property type="entry name" value="ADENINE DEAMINASE"/>
    <property type="match status" value="1"/>
</dbReference>
<protein>
    <recommendedName>
        <fullName evidence="2 6">Adenine deaminase</fullName>
        <shortName evidence="6">Adenase</shortName>
        <shortName evidence="6">Adenine aminase</shortName>
        <ecNumber evidence="2 6">3.5.4.2</ecNumber>
    </recommendedName>
</protein>
<dbReference type="Gene3D" id="2.30.40.10">
    <property type="entry name" value="Urease, subunit C, domain 1"/>
    <property type="match status" value="1"/>
</dbReference>
<evidence type="ECO:0000256" key="5">
    <source>
        <dbReference type="ARBA" id="ARBA00047720"/>
    </source>
</evidence>
<keyword evidence="4 6" id="KW-0464">Manganese</keyword>
<dbReference type="Pfam" id="PF01979">
    <property type="entry name" value="Amidohydro_1"/>
    <property type="match status" value="1"/>
</dbReference>
<reference evidence="9" key="1">
    <citation type="journal article" date="2021" name="PeerJ">
        <title>Extensive microbial diversity within the chicken gut microbiome revealed by metagenomics and culture.</title>
        <authorList>
            <person name="Gilroy R."/>
            <person name="Ravi A."/>
            <person name="Getino M."/>
            <person name="Pursley I."/>
            <person name="Horton D.L."/>
            <person name="Alikhan N.F."/>
            <person name="Baker D."/>
            <person name="Gharbi K."/>
            <person name="Hall N."/>
            <person name="Watson M."/>
            <person name="Adriaenssens E.M."/>
            <person name="Foster-Nyarko E."/>
            <person name="Jarju S."/>
            <person name="Secka A."/>
            <person name="Antonio M."/>
            <person name="Oren A."/>
            <person name="Chaudhuri R.R."/>
            <person name="La Ragione R."/>
            <person name="Hildebrand F."/>
            <person name="Pallen M.J."/>
        </authorList>
    </citation>
    <scope>NUCLEOTIDE SEQUENCE</scope>
    <source>
        <strain evidence="9">CHK33-5263</strain>
    </source>
</reference>
<dbReference type="EC" id="3.5.4.2" evidence="2 6"/>
<dbReference type="Pfam" id="PF13382">
    <property type="entry name" value="Adenine_deam_C"/>
    <property type="match status" value="1"/>
</dbReference>
<evidence type="ECO:0000256" key="6">
    <source>
        <dbReference type="HAMAP-Rule" id="MF_01518"/>
    </source>
</evidence>
<dbReference type="NCBIfam" id="TIGR01178">
    <property type="entry name" value="ade"/>
    <property type="match status" value="1"/>
</dbReference>
<comment type="similarity">
    <text evidence="1 6">Belongs to the metallo-dependent hydrolases superfamily. Adenine deaminase family.</text>
</comment>
<dbReference type="InterPro" id="IPR032466">
    <property type="entry name" value="Metal_Hydrolase"/>
</dbReference>
<dbReference type="GO" id="GO:0000034">
    <property type="term" value="F:adenine deaminase activity"/>
    <property type="evidence" value="ECO:0007669"/>
    <property type="project" value="UniProtKB-UniRule"/>
</dbReference>
<name>A0A9D2DY98_9FIRM</name>
<dbReference type="SUPFAM" id="SSF51556">
    <property type="entry name" value="Metallo-dependent hydrolases"/>
    <property type="match status" value="1"/>
</dbReference>
<dbReference type="EMBL" id="DXBS01000129">
    <property type="protein sequence ID" value="HIZ25189.1"/>
    <property type="molecule type" value="Genomic_DNA"/>
</dbReference>
<keyword evidence="3 6" id="KW-0378">Hydrolase</keyword>
<dbReference type="SUPFAM" id="SSF51338">
    <property type="entry name" value="Composite domain of metallo-dependent hydrolases"/>
    <property type="match status" value="1"/>
</dbReference>
<organism evidence="9 10">
    <name type="scientific">Candidatus Gallimonas intestinigallinarum</name>
    <dbReference type="NCBI Taxonomy" id="2838604"/>
    <lineage>
        <taxon>Bacteria</taxon>
        <taxon>Bacillati</taxon>
        <taxon>Bacillota</taxon>
        <taxon>Clostridia</taxon>
        <taxon>Candidatus Gallimonas</taxon>
    </lineage>
</organism>
<comment type="catalytic activity">
    <reaction evidence="5 6">
        <text>adenine + H2O + H(+) = hypoxanthine + NH4(+)</text>
        <dbReference type="Rhea" id="RHEA:23688"/>
        <dbReference type="ChEBI" id="CHEBI:15377"/>
        <dbReference type="ChEBI" id="CHEBI:15378"/>
        <dbReference type="ChEBI" id="CHEBI:16708"/>
        <dbReference type="ChEBI" id="CHEBI:17368"/>
        <dbReference type="ChEBI" id="CHEBI:28938"/>
        <dbReference type="EC" id="3.5.4.2"/>
    </reaction>
</comment>
<dbReference type="PANTHER" id="PTHR11113">
    <property type="entry name" value="N-ACETYLGLUCOSAMINE-6-PHOSPHATE DEACETYLASE"/>
    <property type="match status" value="1"/>
</dbReference>
<dbReference type="GO" id="GO:0006146">
    <property type="term" value="P:adenine catabolic process"/>
    <property type="evidence" value="ECO:0007669"/>
    <property type="project" value="InterPro"/>
</dbReference>
<dbReference type="InterPro" id="IPR011059">
    <property type="entry name" value="Metal-dep_hydrolase_composite"/>
</dbReference>
<dbReference type="InterPro" id="IPR006680">
    <property type="entry name" value="Amidohydro-rel"/>
</dbReference>
<evidence type="ECO:0000256" key="2">
    <source>
        <dbReference type="ARBA" id="ARBA00012782"/>
    </source>
</evidence>
<dbReference type="AlphaFoldDB" id="A0A9D2DY98"/>
<evidence type="ECO:0000259" key="7">
    <source>
        <dbReference type="Pfam" id="PF01979"/>
    </source>
</evidence>
<evidence type="ECO:0000256" key="4">
    <source>
        <dbReference type="ARBA" id="ARBA00023211"/>
    </source>
</evidence>
<evidence type="ECO:0000256" key="3">
    <source>
        <dbReference type="ARBA" id="ARBA00022801"/>
    </source>
</evidence>
<gene>
    <name evidence="6 9" type="primary">ade</name>
    <name evidence="9" type="ORF">H9812_06985</name>
</gene>
<comment type="cofactor">
    <cofactor evidence="6">
        <name>Mn(2+)</name>
        <dbReference type="ChEBI" id="CHEBI:29035"/>
    </cofactor>
</comment>
<dbReference type="InterPro" id="IPR026912">
    <property type="entry name" value="Adenine_deam_C"/>
</dbReference>
<dbReference type="Proteomes" id="UP000824044">
    <property type="component" value="Unassembled WGS sequence"/>
</dbReference>
<reference evidence="9" key="2">
    <citation type="submission" date="2021-04" db="EMBL/GenBank/DDBJ databases">
        <authorList>
            <person name="Gilroy R."/>
        </authorList>
    </citation>
    <scope>NUCLEOTIDE SEQUENCE</scope>
    <source>
        <strain evidence="9">CHK33-5263</strain>
    </source>
</reference>
<comment type="caution">
    <text evidence="9">The sequence shown here is derived from an EMBL/GenBank/DDBJ whole genome shotgun (WGS) entry which is preliminary data.</text>
</comment>
<evidence type="ECO:0000313" key="9">
    <source>
        <dbReference type="EMBL" id="HIZ25189.1"/>
    </source>
</evidence>
<dbReference type="InterPro" id="IPR006679">
    <property type="entry name" value="Adenine_deam"/>
</dbReference>
<proteinExistence type="inferred from homology"/>
<evidence type="ECO:0000313" key="10">
    <source>
        <dbReference type="Proteomes" id="UP000824044"/>
    </source>
</evidence>
<evidence type="ECO:0000256" key="1">
    <source>
        <dbReference type="ARBA" id="ARBA00006773"/>
    </source>
</evidence>
<sequence>MKQLIDCAMKREPCDLVIKNARILNVFTGETEEGEIAVRDGIIVGIGEGYSAREVYDGAGMIFLPGLIDAHIHVESTMLTPEEFARLAVPHGTSGIVADPHELVNVCGIAGAEYLMEAFARLSPSPLDVYMQLPSCVPATPFETSGASLDAAETERQLARDAFFGLGEMMNYVGVIAGEKEVLGKLKAAKSRSKIVDGHAPGVTGDALNAYLCGGIATDHESLSEGEIREKIARGMYVQIRCGSSANNIASAAACMTAENFPRFLVCSDDKHAHDLITAGHLDDALRRLVAAGVPPYYAVRAATRNVAECYHLQGRGAIAPGYHADLVAVEDVTSFRVQAVFKGGRLVAERGKALFSANEAYLPDAVRGTVHVKDVTADDFRIAVKGDRARAMYVLPHELVTEEVIVPASKSDGDIVLRGTSLCKLAVVERHFASGNIGLALVEDYGLKGGAIGISVAHDSHNLVILGDDNAAMARVVALLKEAGGGMALVDGEGEEVFPLDVAGLMSSLPADEVAARIEHISKRAYRMGVKTCYDSFMTLAFLSLPVIPHLKLTDRGLFDVDKFTFTTTEIKADE</sequence>
<feature type="domain" description="Amidohydrolase-related" evidence="7">
    <location>
        <begin position="63"/>
        <end position="348"/>
    </location>
</feature>
<dbReference type="Gene3D" id="3.20.20.140">
    <property type="entry name" value="Metal-dependent hydrolases"/>
    <property type="match status" value="1"/>
</dbReference>
<evidence type="ECO:0000259" key="8">
    <source>
        <dbReference type="Pfam" id="PF13382"/>
    </source>
</evidence>